<keyword evidence="2 4" id="KW-0560">Oxidoreductase</keyword>
<dbReference type="SUPFAM" id="SSF55469">
    <property type="entry name" value="FMN-dependent nitroreductase-like"/>
    <property type="match status" value="1"/>
</dbReference>
<evidence type="ECO:0000259" key="3">
    <source>
        <dbReference type="Pfam" id="PF00881"/>
    </source>
</evidence>
<comment type="similarity">
    <text evidence="1">Belongs to the nitroreductase family.</text>
</comment>
<gene>
    <name evidence="4" type="ORF">MNBD_GAMMA11-2613</name>
</gene>
<evidence type="ECO:0000313" key="4">
    <source>
        <dbReference type="EMBL" id="VAW59247.1"/>
    </source>
</evidence>
<dbReference type="AlphaFoldDB" id="A0A3B0X8I1"/>
<dbReference type="Gene3D" id="3.40.109.10">
    <property type="entry name" value="NADH Oxidase"/>
    <property type="match status" value="1"/>
</dbReference>
<dbReference type="PANTHER" id="PTHR43673">
    <property type="entry name" value="NAD(P)H NITROREDUCTASE YDGI-RELATED"/>
    <property type="match status" value="1"/>
</dbReference>
<name>A0A3B0X8I1_9ZZZZ</name>
<evidence type="ECO:0000256" key="2">
    <source>
        <dbReference type="ARBA" id="ARBA00023002"/>
    </source>
</evidence>
<dbReference type="Pfam" id="PF00881">
    <property type="entry name" value="Nitroreductase"/>
    <property type="match status" value="1"/>
</dbReference>
<feature type="domain" description="Nitroreductase" evidence="3">
    <location>
        <begin position="26"/>
        <end position="196"/>
    </location>
</feature>
<dbReference type="GO" id="GO:0004155">
    <property type="term" value="F:6,7-dihydropteridine reductase activity"/>
    <property type="evidence" value="ECO:0007669"/>
    <property type="project" value="UniProtKB-EC"/>
</dbReference>
<organism evidence="4">
    <name type="scientific">hydrothermal vent metagenome</name>
    <dbReference type="NCBI Taxonomy" id="652676"/>
    <lineage>
        <taxon>unclassified sequences</taxon>
        <taxon>metagenomes</taxon>
        <taxon>ecological metagenomes</taxon>
    </lineage>
</organism>
<dbReference type="PANTHER" id="PTHR43673:SF12">
    <property type="entry name" value="PROTEIN DRGA"/>
    <property type="match status" value="1"/>
</dbReference>
<sequence>MEMQGLKETFRLVFKEKVNMKTLDAIKQRRAVKLYDSEHEMSESEIDQLMALAKLSPTAYNQQNYRFVLVRDPSLRQQIRIAAGDQPQVTDSSLLIVLCADTKAWDKKPQRYWANAPEAVQNYMVSMIDQYYRGREQVQRDEAMRSAGIAAQTIMLAAKSMGYDSCPMDGFDFDAVGNIINLPDDHVIAMFVVVGKASQPAKPRPTQLDVDEVIITDRF</sequence>
<protein>
    <submittedName>
        <fullName evidence="4">Oxygen-insensitive NAD(P)H nitroreductase / Dihydropteridine reductase</fullName>
        <ecNumber evidence="4">1.-.-.-</ecNumber>
        <ecNumber evidence="4">1.5.1.34</ecNumber>
    </submittedName>
</protein>
<accession>A0A3B0X8I1</accession>
<proteinExistence type="inferred from homology"/>
<dbReference type="EC" id="1.5.1.34" evidence="4"/>
<evidence type="ECO:0000256" key="1">
    <source>
        <dbReference type="ARBA" id="ARBA00007118"/>
    </source>
</evidence>
<dbReference type="CDD" id="cd02137">
    <property type="entry name" value="MhqN-like"/>
    <property type="match status" value="1"/>
</dbReference>
<dbReference type="InterPro" id="IPR000415">
    <property type="entry name" value="Nitroreductase-like"/>
</dbReference>
<dbReference type="InterPro" id="IPR029479">
    <property type="entry name" value="Nitroreductase"/>
</dbReference>
<dbReference type="EMBL" id="UOFG01000072">
    <property type="protein sequence ID" value="VAW59247.1"/>
    <property type="molecule type" value="Genomic_DNA"/>
</dbReference>
<dbReference type="EC" id="1.-.-.-" evidence="4"/>
<reference evidence="4" key="1">
    <citation type="submission" date="2018-06" db="EMBL/GenBank/DDBJ databases">
        <authorList>
            <person name="Zhirakovskaya E."/>
        </authorList>
    </citation>
    <scope>NUCLEOTIDE SEQUENCE</scope>
</reference>